<dbReference type="eggNOG" id="COG2318">
    <property type="taxonomic scope" value="Bacteria"/>
</dbReference>
<reference evidence="2" key="1">
    <citation type="submission" date="2011-09" db="EMBL/GenBank/DDBJ databases">
        <title>The permanent draft genome of Mucilaginibacter paludis DSM 18603.</title>
        <authorList>
            <consortium name="US DOE Joint Genome Institute (JGI-PGF)"/>
            <person name="Lucas S."/>
            <person name="Han J."/>
            <person name="Lapidus A."/>
            <person name="Bruce D."/>
            <person name="Goodwin L."/>
            <person name="Pitluck S."/>
            <person name="Peters L."/>
            <person name="Kyrpides N."/>
            <person name="Mavromatis K."/>
            <person name="Ivanova N."/>
            <person name="Mikhailova N."/>
            <person name="Held B."/>
            <person name="Detter J.C."/>
            <person name="Tapia R."/>
            <person name="Han C."/>
            <person name="Land M."/>
            <person name="Hauser L."/>
            <person name="Markowitz V."/>
            <person name="Cheng J.-F."/>
            <person name="Hugenholtz P."/>
            <person name="Woyke T."/>
            <person name="Wu D."/>
            <person name="Tindall B."/>
            <person name="Brambilla E."/>
            <person name="Klenk H.-P."/>
            <person name="Eisen J.A."/>
        </authorList>
    </citation>
    <scope>NUCLEOTIDE SEQUENCE [LARGE SCALE GENOMIC DNA]</scope>
    <source>
        <strain evidence="2">DSM 18603</strain>
    </source>
</reference>
<dbReference type="EMBL" id="CM001403">
    <property type="protein sequence ID" value="EHQ25381.1"/>
    <property type="molecule type" value="Genomic_DNA"/>
</dbReference>
<proteinExistence type="predicted"/>
<accession>H1YGJ5</accession>
<dbReference type="OrthoDB" id="9814103at2"/>
<dbReference type="SUPFAM" id="SSF109854">
    <property type="entry name" value="DinB/YfiT-like putative metalloenzymes"/>
    <property type="match status" value="1"/>
</dbReference>
<evidence type="ECO:0000313" key="2">
    <source>
        <dbReference type="EMBL" id="EHQ25381.1"/>
    </source>
</evidence>
<sequence>MDKSAKLKIQLETILYGKAWYGKPIYDIIELVSFEAAYEKPTGASHNIADIIMHMLAWTEEVSTRMQGKPAGAPIRGNWPGAGKPDEQKWQQLLSFFKLANTELTQLIANFPVESWTDATNDGRGEYSEYGLTYEAMITGLMQHHVYHAGQISLLNKMING</sequence>
<dbReference type="Pfam" id="PF12867">
    <property type="entry name" value="DinB_2"/>
    <property type="match status" value="1"/>
</dbReference>
<gene>
    <name evidence="2" type="ORF">Mucpa_1217</name>
</gene>
<evidence type="ECO:0000313" key="3">
    <source>
        <dbReference type="Proteomes" id="UP000002774"/>
    </source>
</evidence>
<dbReference type="HOGENOM" id="CLU_107587_3_0_10"/>
<name>H1YGJ5_9SPHI</name>
<dbReference type="Gene3D" id="1.20.120.450">
    <property type="entry name" value="dinb family like domain"/>
    <property type="match status" value="1"/>
</dbReference>
<dbReference type="RefSeq" id="WP_008505101.1">
    <property type="nucleotide sequence ID" value="NZ_CM001403.1"/>
</dbReference>
<organism evidence="2 3">
    <name type="scientific">Mucilaginibacter paludis DSM 18603</name>
    <dbReference type="NCBI Taxonomy" id="714943"/>
    <lineage>
        <taxon>Bacteria</taxon>
        <taxon>Pseudomonadati</taxon>
        <taxon>Bacteroidota</taxon>
        <taxon>Sphingobacteriia</taxon>
        <taxon>Sphingobacteriales</taxon>
        <taxon>Sphingobacteriaceae</taxon>
        <taxon>Mucilaginibacter</taxon>
    </lineage>
</organism>
<evidence type="ECO:0000259" key="1">
    <source>
        <dbReference type="Pfam" id="PF12867"/>
    </source>
</evidence>
<protein>
    <recommendedName>
        <fullName evidence="1">DinB-like domain-containing protein</fullName>
    </recommendedName>
</protein>
<dbReference type="InterPro" id="IPR024775">
    <property type="entry name" value="DinB-like"/>
</dbReference>
<dbReference type="AlphaFoldDB" id="H1YGJ5"/>
<dbReference type="Proteomes" id="UP000002774">
    <property type="component" value="Chromosome"/>
</dbReference>
<dbReference type="InterPro" id="IPR034660">
    <property type="entry name" value="DinB/YfiT-like"/>
</dbReference>
<feature type="domain" description="DinB-like" evidence="1">
    <location>
        <begin position="33"/>
        <end position="152"/>
    </location>
</feature>
<keyword evidence="3" id="KW-1185">Reference proteome</keyword>
<dbReference type="STRING" id="714943.Mucpa_1217"/>